<accession>A0A564Z4G3</accession>
<sequence>MNIVCPQGAYPYQSEKLTKCTSDDSCRGTVDSRCFGISLVHAIPSSSYNLPVQLKHTNNYVLARALIQRTNTNSLSIHT</sequence>
<dbReference type="AlphaFoldDB" id="A0A564Z4G3"/>
<reference evidence="1 2" key="1">
    <citation type="submission" date="2019-07" db="EMBL/GenBank/DDBJ databases">
        <authorList>
            <person name="Jastrzebski P J."/>
            <person name="Paukszto L."/>
            <person name="Jastrzebski P J."/>
        </authorList>
    </citation>
    <scope>NUCLEOTIDE SEQUENCE [LARGE SCALE GENOMIC DNA]</scope>
    <source>
        <strain evidence="1 2">WMS-il1</strain>
    </source>
</reference>
<dbReference type="Proteomes" id="UP000321570">
    <property type="component" value="Unassembled WGS sequence"/>
</dbReference>
<keyword evidence="2" id="KW-1185">Reference proteome</keyword>
<name>A0A564Z4G3_HYMDI</name>
<organism evidence="1 2">
    <name type="scientific">Hymenolepis diminuta</name>
    <name type="common">Rat tapeworm</name>
    <dbReference type="NCBI Taxonomy" id="6216"/>
    <lineage>
        <taxon>Eukaryota</taxon>
        <taxon>Metazoa</taxon>
        <taxon>Spiralia</taxon>
        <taxon>Lophotrochozoa</taxon>
        <taxon>Platyhelminthes</taxon>
        <taxon>Cestoda</taxon>
        <taxon>Eucestoda</taxon>
        <taxon>Cyclophyllidea</taxon>
        <taxon>Hymenolepididae</taxon>
        <taxon>Hymenolepis</taxon>
    </lineage>
</organism>
<evidence type="ECO:0000313" key="2">
    <source>
        <dbReference type="Proteomes" id="UP000321570"/>
    </source>
</evidence>
<gene>
    <name evidence="1" type="ORF">WMSIL1_LOCUS11942</name>
</gene>
<proteinExistence type="predicted"/>
<dbReference type="EMBL" id="CABIJS010000566">
    <property type="protein sequence ID" value="VUZ53684.1"/>
    <property type="molecule type" value="Genomic_DNA"/>
</dbReference>
<protein>
    <submittedName>
        <fullName evidence="1">Uncharacterized protein</fullName>
    </submittedName>
</protein>
<evidence type="ECO:0000313" key="1">
    <source>
        <dbReference type="EMBL" id="VUZ53684.1"/>
    </source>
</evidence>